<dbReference type="InterPro" id="IPR000571">
    <property type="entry name" value="Znf_CCCH"/>
</dbReference>
<keyword evidence="1 6" id="KW-0479">Metal-binding</keyword>
<evidence type="ECO:0000256" key="6">
    <source>
        <dbReference type="PROSITE-ProRule" id="PRU00723"/>
    </source>
</evidence>
<feature type="domain" description="C3H1-type" evidence="7">
    <location>
        <begin position="113"/>
        <end position="140"/>
    </location>
</feature>
<keyword evidence="2 6" id="KW-0863">Zinc-finger</keyword>
<keyword evidence="9" id="KW-1185">Reference proteome</keyword>
<dbReference type="EMBL" id="JAGKQH010000002">
    <property type="protein sequence ID" value="KAG6604911.1"/>
    <property type="molecule type" value="Genomic_DNA"/>
</dbReference>
<dbReference type="GO" id="GO:0008270">
    <property type="term" value="F:zinc ion binding"/>
    <property type="evidence" value="ECO:0007669"/>
    <property type="project" value="UniProtKB-KW"/>
</dbReference>
<evidence type="ECO:0000256" key="4">
    <source>
        <dbReference type="ARBA" id="ARBA00022884"/>
    </source>
</evidence>
<dbReference type="Proteomes" id="UP000685013">
    <property type="component" value="Chromosome 2"/>
</dbReference>
<keyword evidence="3 6" id="KW-0862">Zinc</keyword>
<organism evidence="8 9">
    <name type="scientific">Cucurbita argyrosperma subsp. sororia</name>
    <dbReference type="NCBI Taxonomy" id="37648"/>
    <lineage>
        <taxon>Eukaryota</taxon>
        <taxon>Viridiplantae</taxon>
        <taxon>Streptophyta</taxon>
        <taxon>Embryophyta</taxon>
        <taxon>Tracheophyta</taxon>
        <taxon>Spermatophyta</taxon>
        <taxon>Magnoliopsida</taxon>
        <taxon>eudicotyledons</taxon>
        <taxon>Gunneridae</taxon>
        <taxon>Pentapetalae</taxon>
        <taxon>rosids</taxon>
        <taxon>fabids</taxon>
        <taxon>Cucurbitales</taxon>
        <taxon>Cucurbitaceae</taxon>
        <taxon>Cucurbiteae</taxon>
        <taxon>Cucurbita</taxon>
    </lineage>
</organism>
<keyword evidence="4" id="KW-0694">RNA-binding</keyword>
<keyword evidence="5" id="KW-0238">DNA-binding</keyword>
<dbReference type="SMART" id="SM00356">
    <property type="entry name" value="ZnF_C3H1"/>
    <property type="match status" value="1"/>
</dbReference>
<name>A0AAV6P185_9ROSI</name>
<dbReference type="GO" id="GO:0003677">
    <property type="term" value="F:DNA binding"/>
    <property type="evidence" value="ECO:0007669"/>
    <property type="project" value="UniProtKB-KW"/>
</dbReference>
<evidence type="ECO:0000259" key="7">
    <source>
        <dbReference type="PROSITE" id="PS50103"/>
    </source>
</evidence>
<evidence type="ECO:0000256" key="2">
    <source>
        <dbReference type="ARBA" id="ARBA00022771"/>
    </source>
</evidence>
<dbReference type="Pfam" id="PF00642">
    <property type="entry name" value="zf-CCCH"/>
    <property type="match status" value="1"/>
</dbReference>
<feature type="non-terminal residue" evidence="8">
    <location>
        <position position="1"/>
    </location>
</feature>
<evidence type="ECO:0000313" key="9">
    <source>
        <dbReference type="Proteomes" id="UP000685013"/>
    </source>
</evidence>
<dbReference type="InterPro" id="IPR056276">
    <property type="entry name" value="AtC3H46-like_PABC-like"/>
</dbReference>
<evidence type="ECO:0000313" key="8">
    <source>
        <dbReference type="EMBL" id="KAG6604911.1"/>
    </source>
</evidence>
<gene>
    <name evidence="8" type="ORF">SDJN03_02228</name>
</gene>
<reference evidence="8 9" key="1">
    <citation type="journal article" date="2021" name="Hortic Res">
        <title>The domestication of Cucurbita argyrosperma as revealed by the genome of its wild relative.</title>
        <authorList>
            <person name="Barrera-Redondo J."/>
            <person name="Sanchez-de la Vega G."/>
            <person name="Aguirre-Liguori J.A."/>
            <person name="Castellanos-Morales G."/>
            <person name="Gutierrez-Guerrero Y.T."/>
            <person name="Aguirre-Dugua X."/>
            <person name="Aguirre-Planter E."/>
            <person name="Tenaillon M.I."/>
            <person name="Lira-Saade R."/>
            <person name="Eguiarte L.E."/>
        </authorList>
    </citation>
    <scope>NUCLEOTIDE SEQUENCE [LARGE SCALE GENOMIC DNA]</scope>
    <source>
        <strain evidence="8">JBR-2021</strain>
    </source>
</reference>
<dbReference type="Pfam" id="PF23182">
    <property type="entry name" value="PABC_AtC3H46"/>
    <property type="match status" value="1"/>
</dbReference>
<sequence>MDNETTKIVYERICKLEPEYGLKIVGYVMLNTNEQDMIRLAFSPDCIIQCVINTAKSDLGIPEVPIPYGRVSSSPSSRLFLPHQTFSDFALQNQMQWLSLDSATPVRRSRRREFPVKVCHYFSKGYCKHGNTCRYVHDVVEKEPRVVVLSGRALDKLEIEIVELLKSRGGLPILIAALPMVYRERYGRSLLGDGYLSKTGLSLTRLLALLSRIRVLDGLHGKNSIILADDSPKRNEISEQSVRQNSSTLGLQKWTSFVYLLSSHMTSQILGLTIMMTAQKDLVNQIPHLHLTYNDDDDDDTHTSMIIYRITD</sequence>
<dbReference type="PANTHER" id="PTHR24009">
    <property type="entry name" value="RNA-BINDING (RRM/RBD/RNP MOTIFS)"/>
    <property type="match status" value="1"/>
</dbReference>
<protein>
    <submittedName>
        <fullName evidence="8">Zinc finger CCCH domain-containing protein 18</fullName>
    </submittedName>
</protein>
<evidence type="ECO:0000256" key="3">
    <source>
        <dbReference type="ARBA" id="ARBA00022833"/>
    </source>
</evidence>
<dbReference type="PROSITE" id="PS50103">
    <property type="entry name" value="ZF_C3H1"/>
    <property type="match status" value="1"/>
</dbReference>
<dbReference type="AlphaFoldDB" id="A0AAV6P185"/>
<proteinExistence type="predicted"/>
<accession>A0AAV6P185</accession>
<feature type="zinc finger region" description="C3H1-type" evidence="6">
    <location>
        <begin position="113"/>
        <end position="140"/>
    </location>
</feature>
<dbReference type="PANTHER" id="PTHR24009:SF0">
    <property type="entry name" value="ZINC FINGER CCCH DOMAIN-CONTAINING PROTEIN 18"/>
    <property type="match status" value="1"/>
</dbReference>
<evidence type="ECO:0000256" key="5">
    <source>
        <dbReference type="ARBA" id="ARBA00023125"/>
    </source>
</evidence>
<comment type="caution">
    <text evidence="8">The sequence shown here is derived from an EMBL/GenBank/DDBJ whole genome shotgun (WGS) entry which is preliminary data.</text>
</comment>
<dbReference type="GO" id="GO:0003723">
    <property type="term" value="F:RNA binding"/>
    <property type="evidence" value="ECO:0007669"/>
    <property type="project" value="UniProtKB-KW"/>
</dbReference>
<evidence type="ECO:0000256" key="1">
    <source>
        <dbReference type="ARBA" id="ARBA00022723"/>
    </source>
</evidence>